<proteinExistence type="predicted"/>
<gene>
    <name evidence="1" type="ORF">E5331_11430</name>
</gene>
<evidence type="ECO:0000313" key="1">
    <source>
        <dbReference type="EMBL" id="TGY78131.1"/>
    </source>
</evidence>
<name>A0AC61REM1_9BACT</name>
<organism evidence="1 2">
    <name type="scientific">Lepagella muris</name>
    <dbReference type="NCBI Taxonomy" id="3032870"/>
    <lineage>
        <taxon>Bacteria</taxon>
        <taxon>Pseudomonadati</taxon>
        <taxon>Bacteroidota</taxon>
        <taxon>Bacteroidia</taxon>
        <taxon>Bacteroidales</taxon>
        <taxon>Muribaculaceae</taxon>
        <taxon>Lepagella</taxon>
    </lineage>
</organism>
<dbReference type="Proteomes" id="UP000306319">
    <property type="component" value="Unassembled WGS sequence"/>
</dbReference>
<dbReference type="EMBL" id="SRYB01000016">
    <property type="protein sequence ID" value="TGY78131.1"/>
    <property type="molecule type" value="Genomic_DNA"/>
</dbReference>
<evidence type="ECO:0000313" key="2">
    <source>
        <dbReference type="Proteomes" id="UP000306319"/>
    </source>
</evidence>
<sequence length="497" mass="55690">MKIFVKILLTAILPGACPLYAAQIGDADFNSLKVSSLKIEKTDSRLYVDMEFDPSRLVMAGNREVCYTPMLVNGADTLRMKPFTIAGRNRYYNHLRNDAPGAPALYRAGEMDSPMRYRYDAPLIPWMETASVVIATDEYGCCSEPKEMADVPVAQIDLTPKTFMPEYSYVVPKAEAVKMRSISARAYIDFPVNKTQIFPSYRRNPSELAKIRATIDSVRNDENLSITNIHIKGYASPEGSYANNARLAEGRTATLADYVRGLYHFDASVITTSFEPEDWAGLREYVASPSGAVMLTNRDALLTLITDPFYTGDDDAREAAIRKRFPKDYKFLLTEVYPGLRHSDYDVNYTIRSYTDPKEIIAMMRTAPQNLSLQEFFVAAQSQEPGSDLYNEAFEIAVRMYPDDAIANLNAACSAMQRNDLKSAERYLTKAGDSDEAQYARAILAAKQGAKEEAVKQLNNIGSYAPAQESARQLQHVMDNENSNFKMLNTEIKLNSN</sequence>
<accession>A0AC61REM1</accession>
<reference evidence="1" key="1">
    <citation type="submission" date="2019-04" db="EMBL/GenBank/DDBJ databases">
        <title>Microbes associate with the intestines of laboratory mice.</title>
        <authorList>
            <person name="Navarre W."/>
            <person name="Wong E."/>
            <person name="Huang K."/>
            <person name="Tropini C."/>
            <person name="Ng K."/>
            <person name="Yu B."/>
        </authorList>
    </citation>
    <scope>NUCLEOTIDE SEQUENCE</scope>
    <source>
        <strain evidence="1">NM04_E33</strain>
    </source>
</reference>
<comment type="caution">
    <text evidence="1">The sequence shown here is derived from an EMBL/GenBank/DDBJ whole genome shotgun (WGS) entry which is preliminary data.</text>
</comment>
<protein>
    <submittedName>
        <fullName evidence="1">DUF3868 domain-containing protein</fullName>
    </submittedName>
</protein>
<keyword evidence="2" id="KW-1185">Reference proteome</keyword>